<evidence type="ECO:0000313" key="2">
    <source>
        <dbReference type="Proteomes" id="UP000054270"/>
    </source>
</evidence>
<proteinExistence type="predicted"/>
<dbReference type="EMBL" id="KN817795">
    <property type="protein sequence ID" value="KJA13058.1"/>
    <property type="molecule type" value="Genomic_DNA"/>
</dbReference>
<evidence type="ECO:0000313" key="1">
    <source>
        <dbReference type="EMBL" id="KJA13058.1"/>
    </source>
</evidence>
<keyword evidence="2" id="KW-1185">Reference proteome</keyword>
<accession>A0A0D2LQG6</accession>
<protein>
    <submittedName>
        <fullName evidence="1">Uncharacterized protein</fullName>
    </submittedName>
</protein>
<organism evidence="1 2">
    <name type="scientific">Hypholoma sublateritium (strain FD-334 SS-4)</name>
    <dbReference type="NCBI Taxonomy" id="945553"/>
    <lineage>
        <taxon>Eukaryota</taxon>
        <taxon>Fungi</taxon>
        <taxon>Dikarya</taxon>
        <taxon>Basidiomycota</taxon>
        <taxon>Agaricomycotina</taxon>
        <taxon>Agaricomycetes</taxon>
        <taxon>Agaricomycetidae</taxon>
        <taxon>Agaricales</taxon>
        <taxon>Agaricineae</taxon>
        <taxon>Strophariaceae</taxon>
        <taxon>Hypholoma</taxon>
    </lineage>
</organism>
<sequence>MTDRRNNIHAELMEMLQMLKFTLKSGRSIDFTQGTSRKDVMDFIISTMEEEIMVPEDINAYVQSLMSTIE</sequence>
<name>A0A0D2LQG6_HYPSF</name>
<dbReference type="Proteomes" id="UP000054270">
    <property type="component" value="Unassembled WGS sequence"/>
</dbReference>
<gene>
    <name evidence="1" type="ORF">HYPSUDRAFT_152001</name>
</gene>
<dbReference type="OMA" id="HHDLMEM"/>
<dbReference type="AlphaFoldDB" id="A0A0D2LQG6"/>
<reference evidence="2" key="1">
    <citation type="submission" date="2014-04" db="EMBL/GenBank/DDBJ databases">
        <title>Evolutionary Origins and Diversification of the Mycorrhizal Mutualists.</title>
        <authorList>
            <consortium name="DOE Joint Genome Institute"/>
            <consortium name="Mycorrhizal Genomics Consortium"/>
            <person name="Kohler A."/>
            <person name="Kuo A."/>
            <person name="Nagy L.G."/>
            <person name="Floudas D."/>
            <person name="Copeland A."/>
            <person name="Barry K.W."/>
            <person name="Cichocki N."/>
            <person name="Veneault-Fourrey C."/>
            <person name="LaButti K."/>
            <person name="Lindquist E.A."/>
            <person name="Lipzen A."/>
            <person name="Lundell T."/>
            <person name="Morin E."/>
            <person name="Murat C."/>
            <person name="Riley R."/>
            <person name="Ohm R."/>
            <person name="Sun H."/>
            <person name="Tunlid A."/>
            <person name="Henrissat B."/>
            <person name="Grigoriev I.V."/>
            <person name="Hibbett D.S."/>
            <person name="Martin F."/>
        </authorList>
    </citation>
    <scope>NUCLEOTIDE SEQUENCE [LARGE SCALE GENOMIC DNA]</scope>
    <source>
        <strain evidence="2">FD-334 SS-4</strain>
    </source>
</reference>
<dbReference type="OrthoDB" id="3262464at2759"/>